<dbReference type="InterPro" id="IPR036554">
    <property type="entry name" value="GHMP_kinase_C_sf"/>
</dbReference>
<keyword evidence="10" id="KW-0752">Steroid biosynthesis</keyword>
<dbReference type="GO" id="GO:0005524">
    <property type="term" value="F:ATP binding"/>
    <property type="evidence" value="ECO:0007669"/>
    <property type="project" value="UniProtKB-KW"/>
</dbReference>
<comment type="catalytic activity">
    <reaction evidence="10">
        <text>(R)-mevalonate + ATP = (R)-5-phosphomevalonate + ADP + H(+)</text>
        <dbReference type="Rhea" id="RHEA:17065"/>
        <dbReference type="ChEBI" id="CHEBI:15378"/>
        <dbReference type="ChEBI" id="CHEBI:30616"/>
        <dbReference type="ChEBI" id="CHEBI:36464"/>
        <dbReference type="ChEBI" id="CHEBI:58146"/>
        <dbReference type="ChEBI" id="CHEBI:456216"/>
        <dbReference type="EC" id="2.7.1.36"/>
    </reaction>
</comment>
<evidence type="ECO:0000256" key="2">
    <source>
        <dbReference type="ARBA" id="ARBA00022516"/>
    </source>
</evidence>
<dbReference type="InterPro" id="IPR014721">
    <property type="entry name" value="Ribsml_uS5_D2-typ_fold_subgr"/>
</dbReference>
<dbReference type="SUPFAM" id="SSF54211">
    <property type="entry name" value="Ribosomal protein S5 domain 2-like"/>
    <property type="match status" value="1"/>
</dbReference>
<evidence type="ECO:0000256" key="5">
    <source>
        <dbReference type="ARBA" id="ARBA00022777"/>
    </source>
</evidence>
<dbReference type="InterPro" id="IPR006205">
    <property type="entry name" value="Mev_gal_kin"/>
</dbReference>
<dbReference type="Pfam" id="PF00288">
    <property type="entry name" value="GHMP_kinases_N"/>
    <property type="match status" value="1"/>
</dbReference>
<dbReference type="NCBIfam" id="TIGR00549">
    <property type="entry name" value="mevalon_kin"/>
    <property type="match status" value="1"/>
</dbReference>
<organism evidence="14 15">
    <name type="scientific">Pythium oligandrum</name>
    <name type="common">Mycoparasitic fungus</name>
    <dbReference type="NCBI Taxonomy" id="41045"/>
    <lineage>
        <taxon>Eukaryota</taxon>
        <taxon>Sar</taxon>
        <taxon>Stramenopiles</taxon>
        <taxon>Oomycota</taxon>
        <taxon>Peronosporomycetes</taxon>
        <taxon>Pythiales</taxon>
        <taxon>Pythiaceae</taxon>
        <taxon>Pythium</taxon>
    </lineage>
</organism>
<comment type="pathway">
    <text evidence="9 10">Isoprenoid biosynthesis; isopentenyl diphosphate biosynthesis via mevalonate pathway; isopentenyl diphosphate from (R)-mevalonate: step 1/3.</text>
</comment>
<keyword evidence="4 10" id="KW-0547">Nucleotide-binding</keyword>
<dbReference type="Gene3D" id="3.30.230.10">
    <property type="match status" value="1"/>
</dbReference>
<evidence type="ECO:0000259" key="13">
    <source>
        <dbReference type="Pfam" id="PF08544"/>
    </source>
</evidence>
<keyword evidence="2 10" id="KW-0444">Lipid biosynthesis</keyword>
<keyword evidence="8 10" id="KW-0443">Lipid metabolism</keyword>
<keyword evidence="10" id="KW-0753">Steroid metabolism</keyword>
<evidence type="ECO:0000313" key="14">
    <source>
        <dbReference type="EMBL" id="TMW63606.1"/>
    </source>
</evidence>
<keyword evidence="11" id="KW-1133">Transmembrane helix</keyword>
<dbReference type="GO" id="GO:0004496">
    <property type="term" value="F:mevalonate kinase activity"/>
    <property type="evidence" value="ECO:0007669"/>
    <property type="project" value="UniProtKB-EC"/>
</dbReference>
<evidence type="ECO:0000256" key="10">
    <source>
        <dbReference type="RuleBase" id="RU363087"/>
    </source>
</evidence>
<comment type="caution">
    <text evidence="14">The sequence shown here is derived from an EMBL/GenBank/DDBJ whole genome shotgun (WGS) entry which is preliminary data.</text>
</comment>
<dbReference type="PANTHER" id="PTHR43290">
    <property type="entry name" value="MEVALONATE KINASE"/>
    <property type="match status" value="1"/>
</dbReference>
<evidence type="ECO:0000256" key="8">
    <source>
        <dbReference type="ARBA" id="ARBA00023098"/>
    </source>
</evidence>
<dbReference type="UniPathway" id="UPA00057">
    <property type="reaction ID" value="UER00098"/>
</dbReference>
<keyword evidence="10" id="KW-1207">Sterol metabolism</keyword>
<dbReference type="InterPro" id="IPR006204">
    <property type="entry name" value="GHMP_kinase_N_dom"/>
</dbReference>
<accession>A0A8K1CHE6</accession>
<sequence length="385" mass="41570">MEMMTVRASAPAKVLLFGEHAVVYGCPSIAVALTDLRLSVAVERVATDAVASIELVFEDLLLKPDEEVALQRKYEVRVLQEIVTAYRQDASYLPTPDPKVLQRIEDLVKHEEEDVAKPLRPCLYLCCAFLRSSPILSGSSGSLRIRVSAKRFPIGAGLGSSAALCVALAGALTQFIPSTKLTLEQINEYAFSAEVILHGSPSGVDNTVSSYGGALQFRKLPNPSFTRLDIDLSSFRFLVVNTRVPRSTKVLVGNVRTLYDANPAETQQVFDDIEAIIGEFVQLSKQGELSETALGQLMEKNHTLLNAIGVGHPQIEKVVEICKPHGIWTKLTGAGGGGCTVSLVPRSLDIDTLDALVQQLETHGFQCFLSSVGGAGFVNESSTIN</sequence>
<dbReference type="GO" id="GO:0019287">
    <property type="term" value="P:isopentenyl diphosphate biosynthetic process, mevalonate pathway"/>
    <property type="evidence" value="ECO:0007669"/>
    <property type="project" value="UniProtKB-UniPathway"/>
</dbReference>
<dbReference type="Proteomes" id="UP000794436">
    <property type="component" value="Unassembled WGS sequence"/>
</dbReference>
<proteinExistence type="inferred from homology"/>
<keyword evidence="7" id="KW-0460">Magnesium</keyword>
<dbReference type="InterPro" id="IPR013750">
    <property type="entry name" value="GHMP_kinase_C_dom"/>
</dbReference>
<dbReference type="OrthoDB" id="1652964at2759"/>
<evidence type="ECO:0000259" key="12">
    <source>
        <dbReference type="Pfam" id="PF00288"/>
    </source>
</evidence>
<dbReference type="Gene3D" id="3.30.70.890">
    <property type="entry name" value="GHMP kinase, C-terminal domain"/>
    <property type="match status" value="1"/>
</dbReference>
<reference evidence="14" key="1">
    <citation type="submission" date="2019-03" db="EMBL/GenBank/DDBJ databases">
        <title>Long read genome sequence of the mycoparasitic Pythium oligandrum ATCC 38472 isolated from sugarbeet rhizosphere.</title>
        <authorList>
            <person name="Gaulin E."/>
        </authorList>
    </citation>
    <scope>NUCLEOTIDE SEQUENCE</scope>
    <source>
        <strain evidence="14">ATCC 38472_TT</strain>
    </source>
</reference>
<dbReference type="PANTHER" id="PTHR43290:SF2">
    <property type="entry name" value="MEVALONATE KINASE"/>
    <property type="match status" value="1"/>
</dbReference>
<gene>
    <name evidence="14" type="ORF">Poli38472_002547</name>
</gene>
<keyword evidence="10" id="KW-0756">Sterol biosynthesis</keyword>
<dbReference type="InterPro" id="IPR020568">
    <property type="entry name" value="Ribosomal_Su5_D2-typ_SF"/>
</dbReference>
<keyword evidence="5 10" id="KW-0418">Kinase</keyword>
<keyword evidence="11" id="KW-0472">Membrane</keyword>
<dbReference type="SUPFAM" id="SSF55060">
    <property type="entry name" value="GHMP Kinase, C-terminal domain"/>
    <property type="match status" value="1"/>
</dbReference>
<feature type="domain" description="GHMP kinase N-terminal" evidence="12">
    <location>
        <begin position="141"/>
        <end position="213"/>
    </location>
</feature>
<dbReference type="AlphaFoldDB" id="A0A8K1CHE6"/>
<feature type="transmembrane region" description="Helical" evidence="11">
    <location>
        <begin position="152"/>
        <end position="176"/>
    </location>
</feature>
<dbReference type="EMBL" id="SPLM01000072">
    <property type="protein sequence ID" value="TMW63606.1"/>
    <property type="molecule type" value="Genomic_DNA"/>
</dbReference>
<comment type="similarity">
    <text evidence="10">Belongs to the GHMP kinase family. Mevalonate kinase subfamily.</text>
</comment>
<keyword evidence="15" id="KW-1185">Reference proteome</keyword>
<evidence type="ECO:0000256" key="3">
    <source>
        <dbReference type="ARBA" id="ARBA00022679"/>
    </source>
</evidence>
<evidence type="ECO:0000256" key="1">
    <source>
        <dbReference type="ARBA" id="ARBA00022490"/>
    </source>
</evidence>
<dbReference type="Pfam" id="PF08544">
    <property type="entry name" value="GHMP_kinases_C"/>
    <property type="match status" value="1"/>
</dbReference>
<dbReference type="GO" id="GO:0016126">
    <property type="term" value="P:sterol biosynthetic process"/>
    <property type="evidence" value="ECO:0007669"/>
    <property type="project" value="UniProtKB-KW"/>
</dbReference>
<dbReference type="GO" id="GO:0005829">
    <property type="term" value="C:cytosol"/>
    <property type="evidence" value="ECO:0007669"/>
    <property type="project" value="TreeGrafter"/>
</dbReference>
<keyword evidence="11" id="KW-0812">Transmembrane</keyword>
<evidence type="ECO:0000313" key="15">
    <source>
        <dbReference type="Proteomes" id="UP000794436"/>
    </source>
</evidence>
<dbReference type="PRINTS" id="PR00959">
    <property type="entry name" value="MEVGALKINASE"/>
</dbReference>
<evidence type="ECO:0000256" key="9">
    <source>
        <dbReference type="ARBA" id="ARBA00029438"/>
    </source>
</evidence>
<evidence type="ECO:0000256" key="4">
    <source>
        <dbReference type="ARBA" id="ARBA00022741"/>
    </source>
</evidence>
<keyword evidence="3 10" id="KW-0808">Transferase</keyword>
<keyword evidence="1 10" id="KW-0963">Cytoplasm</keyword>
<evidence type="ECO:0000256" key="11">
    <source>
        <dbReference type="SAM" id="Phobius"/>
    </source>
</evidence>
<keyword evidence="6 10" id="KW-0067">ATP-binding</keyword>
<name>A0A8K1CHE6_PYTOL</name>
<feature type="domain" description="GHMP kinase C-terminal" evidence="13">
    <location>
        <begin position="292"/>
        <end position="346"/>
    </location>
</feature>
<evidence type="ECO:0000256" key="7">
    <source>
        <dbReference type="ARBA" id="ARBA00022842"/>
    </source>
</evidence>
<comment type="subcellular location">
    <subcellularLocation>
        <location evidence="10">Cytoplasm</location>
    </subcellularLocation>
</comment>
<dbReference type="EC" id="2.7.1.36" evidence="10"/>
<protein>
    <recommendedName>
        <fullName evidence="10">Mevalonate kinase</fullName>
        <shortName evidence="10">MK</shortName>
        <ecNumber evidence="10">2.7.1.36</ecNumber>
    </recommendedName>
</protein>
<evidence type="ECO:0000256" key="6">
    <source>
        <dbReference type="ARBA" id="ARBA00022840"/>
    </source>
</evidence>